<comment type="caution">
    <text evidence="1">The sequence shown here is derived from an EMBL/GenBank/DDBJ whole genome shotgun (WGS) entry which is preliminary data.</text>
</comment>
<dbReference type="RefSeq" id="WP_189005257.1">
    <property type="nucleotide sequence ID" value="NZ_BMOD01000018.1"/>
</dbReference>
<dbReference type="EMBL" id="BMOD01000018">
    <property type="protein sequence ID" value="GGJ47769.1"/>
    <property type="molecule type" value="Genomic_DNA"/>
</dbReference>
<dbReference type="Proteomes" id="UP000632222">
    <property type="component" value="Unassembled WGS sequence"/>
</dbReference>
<reference evidence="2" key="1">
    <citation type="journal article" date="2019" name="Int. J. Syst. Evol. Microbiol.">
        <title>The Global Catalogue of Microorganisms (GCM) 10K type strain sequencing project: providing services to taxonomists for standard genome sequencing and annotation.</title>
        <authorList>
            <consortium name="The Broad Institute Genomics Platform"/>
            <consortium name="The Broad Institute Genome Sequencing Center for Infectious Disease"/>
            <person name="Wu L."/>
            <person name="Ma J."/>
        </authorList>
    </citation>
    <scope>NUCLEOTIDE SEQUENCE [LARGE SCALE GENOMIC DNA]</scope>
    <source>
        <strain evidence="2">JCM 14370</strain>
    </source>
</reference>
<protein>
    <submittedName>
        <fullName evidence="1">Uncharacterized protein</fullName>
    </submittedName>
</protein>
<proteinExistence type="predicted"/>
<sequence length="91" mass="10530">MNIDQMERVVRLRLKHHEGETFQQVRGQSFTYILKGETLVPSTTEWNIAPSQVRKALELMPVRTVSELTGLQAPSYLFALLMDPRIRQGLY</sequence>
<gene>
    <name evidence="1" type="ORF">GCM10008938_37190</name>
</gene>
<keyword evidence="2" id="KW-1185">Reference proteome</keyword>
<evidence type="ECO:0000313" key="1">
    <source>
        <dbReference type="EMBL" id="GGJ47769.1"/>
    </source>
</evidence>
<evidence type="ECO:0000313" key="2">
    <source>
        <dbReference type="Proteomes" id="UP000632222"/>
    </source>
</evidence>
<name>A0ABQ2D6G4_9DEIO</name>
<organism evidence="1 2">
    <name type="scientific">Deinococcus roseus</name>
    <dbReference type="NCBI Taxonomy" id="392414"/>
    <lineage>
        <taxon>Bacteria</taxon>
        <taxon>Thermotogati</taxon>
        <taxon>Deinococcota</taxon>
        <taxon>Deinococci</taxon>
        <taxon>Deinococcales</taxon>
        <taxon>Deinococcaceae</taxon>
        <taxon>Deinococcus</taxon>
    </lineage>
</organism>
<accession>A0ABQ2D6G4</accession>